<feature type="transmembrane region" description="Helical" evidence="1">
    <location>
        <begin position="92"/>
        <end position="111"/>
    </location>
</feature>
<keyword evidence="1" id="KW-1133">Transmembrane helix</keyword>
<dbReference type="Proteomes" id="UP000076661">
    <property type="component" value="Unassembled WGS sequence"/>
</dbReference>
<evidence type="ECO:0000313" key="2">
    <source>
        <dbReference type="EMBL" id="KZN61716.1"/>
    </source>
</evidence>
<evidence type="ECO:0000256" key="1">
    <source>
        <dbReference type="SAM" id="Phobius"/>
    </source>
</evidence>
<keyword evidence="1" id="KW-0812">Transmembrane</keyword>
<name>A0A167JV57_9GAMM</name>
<comment type="caution">
    <text evidence="2">The sequence shown here is derived from an EMBL/GenBank/DDBJ whole genome shotgun (WGS) entry which is preliminary data.</text>
</comment>
<sequence>MTEEVLPKSVTDEPAEMQFYIVSARKFWTLNLMTFGFYSVYWFYKHWSEYKKSYGDDVWPIARGIFSIIYAHSLFSLFEAKYEINLKEKPSSITHFATAFVLFSLLGSIIGRLSENGIGLPFSAFAMYFTLFVSSFCLYKAQTLANLASSDPSGSANDRFTLLNFVWIFIGLVFWFLVIIGTQVTLTGQ</sequence>
<dbReference type="RefSeq" id="WP_063382776.1">
    <property type="nucleotide sequence ID" value="NZ_AUXX01000045.1"/>
</dbReference>
<feature type="transmembrane region" description="Helical" evidence="1">
    <location>
        <begin position="64"/>
        <end position="80"/>
    </location>
</feature>
<accession>A0A167JV57</accession>
<proteinExistence type="predicted"/>
<dbReference type="PATRIC" id="fig|1365257.3.peg.4621"/>
<feature type="transmembrane region" description="Helical" evidence="1">
    <location>
        <begin position="27"/>
        <end position="44"/>
    </location>
</feature>
<evidence type="ECO:0008006" key="4">
    <source>
        <dbReference type="Google" id="ProtNLM"/>
    </source>
</evidence>
<feature type="transmembrane region" description="Helical" evidence="1">
    <location>
        <begin position="160"/>
        <end position="180"/>
    </location>
</feature>
<dbReference type="AlphaFoldDB" id="A0A167JV57"/>
<evidence type="ECO:0000313" key="3">
    <source>
        <dbReference type="Proteomes" id="UP000076661"/>
    </source>
</evidence>
<feature type="transmembrane region" description="Helical" evidence="1">
    <location>
        <begin position="117"/>
        <end position="139"/>
    </location>
</feature>
<keyword evidence="1" id="KW-0472">Membrane</keyword>
<organism evidence="2 3">
    <name type="scientific">Pseudoalteromonas luteoviolacea S4060-1</name>
    <dbReference type="NCBI Taxonomy" id="1365257"/>
    <lineage>
        <taxon>Bacteria</taxon>
        <taxon>Pseudomonadati</taxon>
        <taxon>Pseudomonadota</taxon>
        <taxon>Gammaproteobacteria</taxon>
        <taxon>Alteromonadales</taxon>
        <taxon>Pseudoalteromonadaceae</taxon>
        <taxon>Pseudoalteromonas</taxon>
    </lineage>
</organism>
<gene>
    <name evidence="2" type="ORF">N478_06525</name>
</gene>
<reference evidence="2 3" key="1">
    <citation type="submission" date="2013-07" db="EMBL/GenBank/DDBJ databases">
        <title>Comparative Genomic and Metabolomic Analysis of Twelve Strains of Pseudoalteromonas luteoviolacea.</title>
        <authorList>
            <person name="Vynne N.G."/>
            <person name="Mansson M."/>
            <person name="Gram L."/>
        </authorList>
    </citation>
    <scope>NUCLEOTIDE SEQUENCE [LARGE SCALE GENOMIC DNA]</scope>
    <source>
        <strain evidence="2 3">S4060-1</strain>
    </source>
</reference>
<protein>
    <recommendedName>
        <fullName evidence="4">DUF4234 domain-containing protein</fullName>
    </recommendedName>
</protein>
<dbReference type="EMBL" id="AUXX01000045">
    <property type="protein sequence ID" value="KZN61716.1"/>
    <property type="molecule type" value="Genomic_DNA"/>
</dbReference>